<dbReference type="InterPro" id="IPR041069">
    <property type="entry name" value="FeoB_Cyto"/>
</dbReference>
<reference evidence="17" key="1">
    <citation type="journal article" date="2024" name="Int. J. Syst. Evol. Microbiol.">
        <title>Turicibacter faecis sp. nov., isolated from faeces of heart failure mouse model.</title>
        <authorList>
            <person name="Imamura Y."/>
            <person name="Motooka D."/>
            <person name="Nakajima Y."/>
            <person name="Ito S."/>
            <person name="Kitakaze M."/>
            <person name="Iida T."/>
            <person name="Nakamura S."/>
        </authorList>
    </citation>
    <scope>NUCLEOTIDE SEQUENCE</scope>
    <source>
        <strain evidence="17">TC023</strain>
    </source>
</reference>
<comment type="similarity">
    <text evidence="15">Belongs to the TRAFAC class TrmE-Era-EngA-EngB-Septin-like GTPase superfamily. FeoB GTPase (TC 9.A.8) family.</text>
</comment>
<dbReference type="SUPFAM" id="SSF52540">
    <property type="entry name" value="P-loop containing nucleoside triphosphate hydrolases"/>
    <property type="match status" value="1"/>
</dbReference>
<dbReference type="CDD" id="cd01879">
    <property type="entry name" value="FeoB"/>
    <property type="match status" value="1"/>
</dbReference>
<dbReference type="InterPro" id="IPR003373">
    <property type="entry name" value="Fe2_transport_prot-B"/>
</dbReference>
<keyword evidence="7" id="KW-0547">Nucleotide-binding</keyword>
<feature type="transmembrane region" description="Helical" evidence="15">
    <location>
        <begin position="613"/>
        <end position="633"/>
    </location>
</feature>
<keyword evidence="8 15" id="KW-1133">Transmembrane helix</keyword>
<dbReference type="PANTHER" id="PTHR43185:SF1">
    <property type="entry name" value="FE(2+) TRANSPORTER FEOB"/>
    <property type="match status" value="1"/>
</dbReference>
<keyword evidence="5 15" id="KW-0410">Iron transport</keyword>
<evidence type="ECO:0000256" key="9">
    <source>
        <dbReference type="ARBA" id="ARBA00023004"/>
    </source>
</evidence>
<feature type="transmembrane region" description="Helical" evidence="15">
    <location>
        <begin position="420"/>
        <end position="444"/>
    </location>
</feature>
<keyword evidence="3 15" id="KW-0813">Transport</keyword>
<dbReference type="InterPro" id="IPR011642">
    <property type="entry name" value="Gate_dom"/>
</dbReference>
<feature type="domain" description="FeoB-type G" evidence="16">
    <location>
        <begin position="2"/>
        <end position="163"/>
    </location>
</feature>
<evidence type="ECO:0000256" key="2">
    <source>
        <dbReference type="ARBA" id="ARBA00004651"/>
    </source>
</evidence>
<sequence length="719" mass="79903">MSLTIALIGNPNCGKTTIFNALTGSNQYVGNWPGVTVEKKEGRVRDNKKIKIVDLPGIYSLSPYTPEEIITRNFLLNGHPDVILNIIDASNIERNLYLTTQLMELNIPVVISLNMMDLVKKQGTQINISKLIHTLGCPIIETSALKQTGLTELIEAIEITKMPPKMPLFDTNLESSLKEIQNELKNITEEPLQRFYSIKLFERDVHMMKQLELSTDIHQKIETIISTHESSLEDDSESILTNARYEFIESIVQECVKKAKDSQLTISHKVDSILTNRWLAFPIFALIMWGIYYISVTSLGSIATDWINDVFFGELVQGNLSYFLKSINTADWLIGLIVDGMVGGVGAVLGFVPQIIILFLLISILEDCGYMARVAFIMDRLFRKFGLSGKSFIPMLIGSGCSVPAIMASRTIENEKDRRMTIILTPFIPCGAKLPVFALIAGAFFPTKSWIAPSMYFLGIAMIIFSGILLKQTPLFKGNPTPFLMELPPYHLPALKNVLLHMWDRAKGFIYKAGTVIFVASGFVWFLQSFNWSFEMVDARDSILASIGHAIAPIFAPLGFGNWQATVATMTGFLAKENVVATFGILFGLGDAMTEESTELINSLPTLFTPLSAYSFMAFTLLAAPCFAAIGAIKREMMSWKWTLTAILYQTGLAYVVSFIIYQGGIFLLRHQISLATLVISLILLVIFLLIIKKLIRNQTSGGCGCGCNGCKKISNCRK</sequence>
<dbReference type="NCBIfam" id="TIGR00437">
    <property type="entry name" value="feoB"/>
    <property type="match status" value="1"/>
</dbReference>
<dbReference type="PROSITE" id="PS51711">
    <property type="entry name" value="G_FEOB"/>
    <property type="match status" value="1"/>
</dbReference>
<dbReference type="PRINTS" id="PR00326">
    <property type="entry name" value="GTP1OBG"/>
</dbReference>
<dbReference type="InterPro" id="IPR006073">
    <property type="entry name" value="GTP-bd"/>
</dbReference>
<dbReference type="Pfam" id="PF17910">
    <property type="entry name" value="FeoB_Cyto"/>
    <property type="match status" value="1"/>
</dbReference>
<dbReference type="InterPro" id="IPR030389">
    <property type="entry name" value="G_FEOB_dom"/>
</dbReference>
<evidence type="ECO:0000256" key="3">
    <source>
        <dbReference type="ARBA" id="ARBA00022448"/>
    </source>
</evidence>
<evidence type="ECO:0000256" key="13">
    <source>
        <dbReference type="ARBA" id="ARBA00031200"/>
    </source>
</evidence>
<dbReference type="InterPro" id="IPR027417">
    <property type="entry name" value="P-loop_NTPase"/>
</dbReference>
<evidence type="ECO:0000313" key="18">
    <source>
        <dbReference type="Proteomes" id="UP001432099"/>
    </source>
</evidence>
<keyword evidence="4" id="KW-1003">Cell membrane</keyword>
<dbReference type="InterPro" id="IPR011640">
    <property type="entry name" value="Fe2_transport_prot_B_C"/>
</dbReference>
<dbReference type="Pfam" id="PF02421">
    <property type="entry name" value="FeoB_N"/>
    <property type="match status" value="1"/>
</dbReference>
<dbReference type="Pfam" id="PF07664">
    <property type="entry name" value="FeoB_C"/>
    <property type="match status" value="1"/>
</dbReference>
<keyword evidence="11 15" id="KW-0342">GTP-binding</keyword>
<evidence type="ECO:0000256" key="10">
    <source>
        <dbReference type="ARBA" id="ARBA00023065"/>
    </source>
</evidence>
<evidence type="ECO:0000256" key="7">
    <source>
        <dbReference type="ARBA" id="ARBA00022741"/>
    </source>
</evidence>
<feature type="transmembrane region" description="Helical" evidence="15">
    <location>
        <begin position="332"/>
        <end position="365"/>
    </location>
</feature>
<dbReference type="NCBIfam" id="TIGR00231">
    <property type="entry name" value="small_GTP"/>
    <property type="match status" value="1"/>
</dbReference>
<keyword evidence="10" id="KW-0406">Ion transport</keyword>
<dbReference type="RefSeq" id="WP_262951110.1">
    <property type="nucleotide sequence ID" value="NZ_AP028127.1"/>
</dbReference>
<feature type="transmembrane region" description="Helical" evidence="15">
    <location>
        <begin position="673"/>
        <end position="692"/>
    </location>
</feature>
<evidence type="ECO:0000256" key="12">
    <source>
        <dbReference type="ARBA" id="ARBA00023136"/>
    </source>
</evidence>
<feature type="transmembrane region" description="Helical" evidence="15">
    <location>
        <begin position="278"/>
        <end position="296"/>
    </location>
</feature>
<evidence type="ECO:0000256" key="4">
    <source>
        <dbReference type="ARBA" id="ARBA00022475"/>
    </source>
</evidence>
<evidence type="ECO:0000256" key="5">
    <source>
        <dbReference type="ARBA" id="ARBA00022496"/>
    </source>
</evidence>
<feature type="transmembrane region" description="Helical" evidence="15">
    <location>
        <begin position="542"/>
        <end position="561"/>
    </location>
</feature>
<dbReference type="InterPro" id="IPR050860">
    <property type="entry name" value="FeoB_GTPase"/>
</dbReference>
<dbReference type="Gene3D" id="3.40.50.300">
    <property type="entry name" value="P-loop containing nucleotide triphosphate hydrolases"/>
    <property type="match status" value="1"/>
</dbReference>
<dbReference type="Gene3D" id="1.10.287.1770">
    <property type="match status" value="1"/>
</dbReference>
<evidence type="ECO:0000256" key="8">
    <source>
        <dbReference type="ARBA" id="ARBA00022989"/>
    </source>
</evidence>
<protein>
    <recommendedName>
        <fullName evidence="13 14">Ferrous iron transport protein B</fullName>
    </recommendedName>
</protein>
<comment type="subcellular location">
    <subcellularLocation>
        <location evidence="2 15">Cell membrane</location>
        <topology evidence="2 15">Multi-pass membrane protein</topology>
    </subcellularLocation>
</comment>
<feature type="transmembrane region" description="Helical" evidence="15">
    <location>
        <begin position="509"/>
        <end position="530"/>
    </location>
</feature>
<keyword evidence="6 15" id="KW-0812">Transmembrane</keyword>
<accession>A0ABM8IL14</accession>
<evidence type="ECO:0000256" key="11">
    <source>
        <dbReference type="ARBA" id="ARBA00023134"/>
    </source>
</evidence>
<evidence type="ECO:0000256" key="15">
    <source>
        <dbReference type="RuleBase" id="RU362098"/>
    </source>
</evidence>
<evidence type="ECO:0000256" key="14">
    <source>
        <dbReference type="NCBIfam" id="TIGR00437"/>
    </source>
</evidence>
<feature type="transmembrane region" description="Helical" evidence="15">
    <location>
        <begin position="450"/>
        <end position="470"/>
    </location>
</feature>
<feature type="transmembrane region" description="Helical" evidence="15">
    <location>
        <begin position="385"/>
        <end position="408"/>
    </location>
</feature>
<gene>
    <name evidence="17" type="primary">feoB1</name>
    <name evidence="17" type="ORF">T23_19110</name>
</gene>
<organism evidence="17 18">
    <name type="scientific">Turicibacter faecis</name>
    <dbReference type="NCBI Taxonomy" id="2963365"/>
    <lineage>
        <taxon>Bacteria</taxon>
        <taxon>Bacillati</taxon>
        <taxon>Bacillota</taxon>
        <taxon>Erysipelotrichia</taxon>
        <taxon>Erysipelotrichales</taxon>
        <taxon>Turicibacteraceae</taxon>
        <taxon>Turicibacter</taxon>
    </lineage>
</organism>
<evidence type="ECO:0000259" key="16">
    <source>
        <dbReference type="PROSITE" id="PS51711"/>
    </source>
</evidence>
<dbReference type="Proteomes" id="UP001432099">
    <property type="component" value="Chromosome"/>
</dbReference>
<dbReference type="InterPro" id="IPR005225">
    <property type="entry name" value="Small_GTP-bd"/>
</dbReference>
<keyword evidence="18" id="KW-1185">Reference proteome</keyword>
<dbReference type="Pfam" id="PF07670">
    <property type="entry name" value="Gate"/>
    <property type="match status" value="2"/>
</dbReference>
<keyword evidence="12 15" id="KW-0472">Membrane</keyword>
<keyword evidence="9 15" id="KW-0408">Iron</keyword>
<evidence type="ECO:0000256" key="1">
    <source>
        <dbReference type="ARBA" id="ARBA00003926"/>
    </source>
</evidence>
<comment type="function">
    <text evidence="1 15">Probable transporter of a GTP-driven Fe(2+) uptake system.</text>
</comment>
<proteinExistence type="inferred from homology"/>
<dbReference type="PANTHER" id="PTHR43185">
    <property type="entry name" value="FERROUS IRON TRANSPORT PROTEIN B"/>
    <property type="match status" value="1"/>
</dbReference>
<evidence type="ECO:0000313" key="17">
    <source>
        <dbReference type="EMBL" id="BEH91809.1"/>
    </source>
</evidence>
<evidence type="ECO:0000256" key="6">
    <source>
        <dbReference type="ARBA" id="ARBA00022692"/>
    </source>
</evidence>
<feature type="transmembrane region" description="Helical" evidence="15">
    <location>
        <begin position="640"/>
        <end position="661"/>
    </location>
</feature>
<dbReference type="EMBL" id="AP028127">
    <property type="protein sequence ID" value="BEH91809.1"/>
    <property type="molecule type" value="Genomic_DNA"/>
</dbReference>
<name>A0ABM8IL14_9FIRM</name>